<reference evidence="3" key="1">
    <citation type="submission" date="2021-01" db="EMBL/GenBank/DDBJ databases">
        <authorList>
            <person name="Corre E."/>
            <person name="Pelletier E."/>
            <person name="Niang G."/>
            <person name="Scheremetjew M."/>
            <person name="Finn R."/>
            <person name="Kale V."/>
            <person name="Holt S."/>
            <person name="Cochrane G."/>
            <person name="Meng A."/>
            <person name="Brown T."/>
            <person name="Cohen L."/>
        </authorList>
    </citation>
    <scope>NUCLEOTIDE SEQUENCE</scope>
    <source>
        <strain evidence="3">CCMP1594</strain>
    </source>
</reference>
<organism evidence="3">
    <name type="scientific">Eutreptiella gymnastica</name>
    <dbReference type="NCBI Taxonomy" id="73025"/>
    <lineage>
        <taxon>Eukaryota</taxon>
        <taxon>Discoba</taxon>
        <taxon>Euglenozoa</taxon>
        <taxon>Euglenida</taxon>
        <taxon>Spirocuta</taxon>
        <taxon>Euglenophyceae</taxon>
        <taxon>Eutreptiales</taxon>
        <taxon>Eutreptiaceae</taxon>
        <taxon>Eutreptiella</taxon>
    </lineage>
</organism>
<keyword evidence="1" id="KW-0175">Coiled coil</keyword>
<dbReference type="EMBL" id="HBJA01127265">
    <property type="protein sequence ID" value="CAE0832563.1"/>
    <property type="molecule type" value="Transcribed_RNA"/>
</dbReference>
<gene>
    <name evidence="3" type="ORF">EGYM00163_LOCUS43848</name>
</gene>
<proteinExistence type="predicted"/>
<feature type="region of interest" description="Disordered" evidence="2">
    <location>
        <begin position="65"/>
        <end position="95"/>
    </location>
</feature>
<accession>A0A7S4GCR4</accession>
<evidence type="ECO:0000256" key="2">
    <source>
        <dbReference type="SAM" id="MobiDB-lite"/>
    </source>
</evidence>
<sequence>MSFSIKRLFSGSFSTDPTDDHSVSRADGAAENDSFGTQEALSFDTATPHATAALASIKPLDLRALGSATTTDSEPPLHRSPPSSGPNGDSEDDAGNAAELQAKLREARQQVADLQILREETAAKLAAAEARSREAEAAFERMSSGALSPRSLLLVSPRTGSSEGLPEGDSAISPRVSSETWDGETDVLRHKLQTATRLCKGLKVKTALLEEQVESLKALQEQSYALETDMKRQLEAARQELQTEREQWAQDRAKLLETVEQLRGESAEASCSIWSLFTPRTPGKQECF</sequence>
<evidence type="ECO:0000313" key="3">
    <source>
        <dbReference type="EMBL" id="CAE0832563.1"/>
    </source>
</evidence>
<feature type="coiled-coil region" evidence="1">
    <location>
        <begin position="202"/>
        <end position="265"/>
    </location>
</feature>
<dbReference type="AlphaFoldDB" id="A0A7S4GCR4"/>
<protein>
    <submittedName>
        <fullName evidence="3">Uncharacterized protein</fullName>
    </submittedName>
</protein>
<name>A0A7S4GCR4_9EUGL</name>
<evidence type="ECO:0000256" key="1">
    <source>
        <dbReference type="SAM" id="Coils"/>
    </source>
</evidence>
<feature type="region of interest" description="Disordered" evidence="2">
    <location>
        <begin position="157"/>
        <end position="178"/>
    </location>
</feature>
<feature type="region of interest" description="Disordered" evidence="2">
    <location>
        <begin position="1"/>
        <end position="43"/>
    </location>
</feature>